<accession>A0A937X117</accession>
<dbReference type="Proteomes" id="UP000703893">
    <property type="component" value="Unassembled WGS sequence"/>
</dbReference>
<dbReference type="InterPro" id="IPR015130">
    <property type="entry name" value="Lys-AminoMut_A"/>
</dbReference>
<reference evidence="2 3" key="1">
    <citation type="submission" date="2019-03" db="EMBL/GenBank/DDBJ databases">
        <title>Lake Tanganyika Metagenome-Assembled Genomes (MAGs).</title>
        <authorList>
            <person name="Tran P."/>
        </authorList>
    </citation>
    <scope>NUCLEOTIDE SEQUENCE [LARGE SCALE GENOMIC DNA]</scope>
    <source>
        <strain evidence="2">K_DeepCast_65m_m2_236</strain>
    </source>
</reference>
<protein>
    <submittedName>
        <fullName evidence="2">D-lysine 5,6-aminomutase subunit alpha</fullName>
    </submittedName>
</protein>
<sequence length="516" mass="55460">MNLPIDEAKVARARQLSGEVVRPLLAYFARHSTVAIERAVLRLYGVDGVDADGVPWPNRVIDRLKADGRLGRGAALALGESVVATGLGVQAAAEALAEAGAGSAANVSGADWALSEARKALAAVKASRQRRAALKGRLGQGPTPWKYLIVATGNIYEDVPQAVLAARQGADVIAVIRSTGQSLIDYVPYGHTTYGTGGTYATGANFNLMRKALDEVGEELGRYIQLTNYASGLCMPEITVLAAQEGLDMLLNDALYGILFRDINIYRTLTDQNFSRMLNAFAGVIINTGEDNYLTTADAFEQGHTVLASQFVNERFAAEAGMPPSLMGLGHAFEMNPATEDGLLYEIAMAQLVRQVFPDAPIKWMPPTKHVSGNVFWTYSHNTLFNLVGILTGQTIELLGILTEAIHTPFASDRYLALKNADYVFNYARHLSSEIAFAPDGRIATRARQVLDEAVTLLEQVAADGLVTAVHKAEFGDVSRAPDGGKGLEGVFERGPDYLNPFADLLAAHDRPLEVA</sequence>
<dbReference type="GO" id="GO:0031419">
    <property type="term" value="F:cobalamin binding"/>
    <property type="evidence" value="ECO:0007669"/>
    <property type="project" value="InterPro"/>
</dbReference>
<comment type="caution">
    <text evidence="2">The sequence shown here is derived from an EMBL/GenBank/DDBJ whole genome shotgun (WGS) entry which is preliminary data.</text>
</comment>
<dbReference type="InterPro" id="IPR037086">
    <property type="entry name" value="Lys-AminoMut_asu_sf"/>
</dbReference>
<evidence type="ECO:0000313" key="2">
    <source>
        <dbReference type="EMBL" id="MBM3274031.1"/>
    </source>
</evidence>
<organism evidence="2 3">
    <name type="scientific">Candidatus Tanganyikabacteria bacterium</name>
    <dbReference type="NCBI Taxonomy" id="2961651"/>
    <lineage>
        <taxon>Bacteria</taxon>
        <taxon>Bacillati</taxon>
        <taxon>Candidatus Sericytochromatia</taxon>
        <taxon>Candidatus Tanganyikabacteria</taxon>
    </lineage>
</organism>
<dbReference type="EMBL" id="VGJX01000104">
    <property type="protein sequence ID" value="MBM3274031.1"/>
    <property type="molecule type" value="Genomic_DNA"/>
</dbReference>
<dbReference type="Pfam" id="PF09043">
    <property type="entry name" value="Lys-AminoMut_A"/>
    <property type="match status" value="1"/>
</dbReference>
<dbReference type="SUPFAM" id="SSF51703">
    <property type="entry name" value="Cobalamin (vitamin B12)-dependent enzymes"/>
    <property type="match status" value="1"/>
</dbReference>
<dbReference type="InterPro" id="IPR016176">
    <property type="entry name" value="Cbl-dep_enz_cat"/>
</dbReference>
<evidence type="ECO:0000259" key="1">
    <source>
        <dbReference type="Pfam" id="PF09043"/>
    </source>
</evidence>
<gene>
    <name evidence="2" type="ORF">FJZ00_02675</name>
</gene>
<proteinExistence type="predicted"/>
<name>A0A937X117_9BACT</name>
<evidence type="ECO:0000313" key="3">
    <source>
        <dbReference type="Proteomes" id="UP000703893"/>
    </source>
</evidence>
<dbReference type="AlphaFoldDB" id="A0A937X117"/>
<dbReference type="Gene3D" id="3.20.20.440">
    <property type="entry name" value="D-Lysine 5,6-aminomutase alpha subunit"/>
    <property type="match status" value="1"/>
</dbReference>
<dbReference type="GO" id="GO:0003824">
    <property type="term" value="F:catalytic activity"/>
    <property type="evidence" value="ECO:0007669"/>
    <property type="project" value="InterPro"/>
</dbReference>
<feature type="domain" description="D-Lysine 5,6-aminomutase alpha subunit" evidence="1">
    <location>
        <begin position="3"/>
        <end position="505"/>
    </location>
</feature>